<accession>V5HXS6</accession>
<evidence type="ECO:0008006" key="3">
    <source>
        <dbReference type="Google" id="ProtNLM"/>
    </source>
</evidence>
<feature type="chain" id="PRO_5004738222" description="Salivary secreted protein" evidence="1">
    <location>
        <begin position="18"/>
        <end position="136"/>
    </location>
</feature>
<protein>
    <recommendedName>
        <fullName evidence="3">Salivary secreted protein</fullName>
    </recommendedName>
</protein>
<reference evidence="2" key="1">
    <citation type="journal article" date="2015" name="Sci. Rep.">
        <title>Tissue- and time-dependent transcription in Ixodes ricinus salivary glands and midguts when blood feeding on the vertebrate host.</title>
        <authorList>
            <person name="Kotsyfakis M."/>
            <person name="Schwarz A."/>
            <person name="Erhart J."/>
            <person name="Ribeiro J.M."/>
        </authorList>
    </citation>
    <scope>NUCLEOTIDE SEQUENCE</scope>
    <source>
        <tissue evidence="2">Salivary gland and midgut</tissue>
    </source>
</reference>
<proteinExistence type="evidence at transcript level"/>
<dbReference type="EMBL" id="GANP01003206">
    <property type="protein sequence ID" value="JAB81262.1"/>
    <property type="molecule type" value="mRNA"/>
</dbReference>
<name>V5HXS6_IXORI</name>
<evidence type="ECO:0000256" key="1">
    <source>
        <dbReference type="SAM" id="SignalP"/>
    </source>
</evidence>
<keyword evidence="1" id="KW-0732">Signal</keyword>
<organism evidence="2">
    <name type="scientific">Ixodes ricinus</name>
    <name type="common">Common tick</name>
    <name type="synonym">Acarus ricinus</name>
    <dbReference type="NCBI Taxonomy" id="34613"/>
    <lineage>
        <taxon>Eukaryota</taxon>
        <taxon>Metazoa</taxon>
        <taxon>Ecdysozoa</taxon>
        <taxon>Arthropoda</taxon>
        <taxon>Chelicerata</taxon>
        <taxon>Arachnida</taxon>
        <taxon>Acari</taxon>
        <taxon>Parasitiformes</taxon>
        <taxon>Ixodida</taxon>
        <taxon>Ixodoidea</taxon>
        <taxon>Ixodidae</taxon>
        <taxon>Ixodinae</taxon>
        <taxon>Ixodes</taxon>
    </lineage>
</organism>
<feature type="signal peptide" evidence="1">
    <location>
        <begin position="1"/>
        <end position="17"/>
    </location>
</feature>
<sequence>MLLRTLATLLLAPKVQYGVLSSSTPSTQNDCMKLIQKGGRIACNLTGQQDYDRMSINNCWVICKENFNTFMIPHIECERIFKVDSWLAFQQTFGKLPPFGFEDCGDEYKKRLEKWVNDWAIHEEKAKKTICPHPAT</sequence>
<evidence type="ECO:0000313" key="2">
    <source>
        <dbReference type="EMBL" id="JAB81262.1"/>
    </source>
</evidence>
<dbReference type="AlphaFoldDB" id="V5HXS6"/>